<dbReference type="AlphaFoldDB" id="A0A7Y0ATF6"/>
<comment type="similarity">
    <text evidence="6">Belongs to the vsr family.</text>
</comment>
<keyword evidence="5 6" id="KW-0234">DNA repair</keyword>
<proteinExistence type="inferred from homology"/>
<dbReference type="GO" id="GO:0004519">
    <property type="term" value="F:endonuclease activity"/>
    <property type="evidence" value="ECO:0007669"/>
    <property type="project" value="UniProtKB-KW"/>
</dbReference>
<dbReference type="Proteomes" id="UP000541470">
    <property type="component" value="Unassembled WGS sequence"/>
</dbReference>
<dbReference type="SUPFAM" id="SSF52980">
    <property type="entry name" value="Restriction endonuclease-like"/>
    <property type="match status" value="1"/>
</dbReference>
<dbReference type="InterPro" id="IPR004603">
    <property type="entry name" value="DNA_mismatch_endonuc_vsr"/>
</dbReference>
<gene>
    <name evidence="7" type="primary">vsr</name>
    <name evidence="7" type="ORF">HHL25_02820</name>
</gene>
<dbReference type="InterPro" id="IPR011335">
    <property type="entry name" value="Restrct_endonuc-II-like"/>
</dbReference>
<sequence length="129" mass="15073">MRAIRREGTSAELVVGRLLYGLGQRYRKNVKSLPGSPDFANKSRKWAIFVNGCFWHRHTACTRATIPKSNQQFWLEKFAKNRKRDATAVLSIRRLGFCAIIVWECETADQERLKRRLVDVFETRGIDMR</sequence>
<evidence type="ECO:0000313" key="8">
    <source>
        <dbReference type="Proteomes" id="UP000541470"/>
    </source>
</evidence>
<evidence type="ECO:0000256" key="6">
    <source>
        <dbReference type="PIRNR" id="PIRNR018267"/>
    </source>
</evidence>
<dbReference type="NCBIfam" id="TIGR00632">
    <property type="entry name" value="vsr"/>
    <property type="match status" value="1"/>
</dbReference>
<evidence type="ECO:0000256" key="2">
    <source>
        <dbReference type="ARBA" id="ARBA00022759"/>
    </source>
</evidence>
<keyword evidence="2 6" id="KW-0255">Endonuclease</keyword>
<dbReference type="PIRSF" id="PIRSF018267">
    <property type="entry name" value="VSR_endonuc"/>
    <property type="match status" value="1"/>
</dbReference>
<dbReference type="EMBL" id="JABBGK010000001">
    <property type="protein sequence ID" value="NML73052.1"/>
    <property type="molecule type" value="Genomic_DNA"/>
</dbReference>
<evidence type="ECO:0000256" key="4">
    <source>
        <dbReference type="ARBA" id="ARBA00022801"/>
    </source>
</evidence>
<comment type="caution">
    <text evidence="7">The sequence shown here is derived from an EMBL/GenBank/DDBJ whole genome shotgun (WGS) entry which is preliminary data.</text>
</comment>
<keyword evidence="4 6" id="KW-0378">Hydrolase</keyword>
<keyword evidence="8" id="KW-1185">Reference proteome</keyword>
<keyword evidence="3 6" id="KW-0227">DNA damage</keyword>
<name>A0A7Y0ATF6_9HYPH</name>
<accession>A0A7Y0ATF6</accession>
<reference evidence="7 8" key="1">
    <citation type="submission" date="2020-04" db="EMBL/GenBank/DDBJ databases">
        <title>Rhizobium sp. S-51 isolated from soil.</title>
        <authorList>
            <person name="Dahal R.H."/>
        </authorList>
    </citation>
    <scope>NUCLEOTIDE SEQUENCE [LARGE SCALE GENOMIC DNA]</scope>
    <source>
        <strain evidence="7 8">S-51</strain>
    </source>
</reference>
<evidence type="ECO:0000313" key="7">
    <source>
        <dbReference type="EMBL" id="NML73052.1"/>
    </source>
</evidence>
<evidence type="ECO:0000256" key="5">
    <source>
        <dbReference type="ARBA" id="ARBA00023204"/>
    </source>
</evidence>
<organism evidence="7 8">
    <name type="scientific">Rhizobium terricola</name>
    <dbReference type="NCBI Taxonomy" id="2728849"/>
    <lineage>
        <taxon>Bacteria</taxon>
        <taxon>Pseudomonadati</taxon>
        <taxon>Pseudomonadota</taxon>
        <taxon>Alphaproteobacteria</taxon>
        <taxon>Hyphomicrobiales</taxon>
        <taxon>Rhizobiaceae</taxon>
        <taxon>Rhizobium/Agrobacterium group</taxon>
        <taxon>Rhizobium</taxon>
    </lineage>
</organism>
<comment type="function">
    <text evidence="6">May nick specific sequences that contain T:G mispairs resulting from m5C-deamination.</text>
</comment>
<evidence type="ECO:0000256" key="3">
    <source>
        <dbReference type="ARBA" id="ARBA00022763"/>
    </source>
</evidence>
<protein>
    <recommendedName>
        <fullName evidence="6">Very short patch repair endonuclease</fullName>
        <ecNumber evidence="6">3.1.-.-</ecNumber>
    </recommendedName>
</protein>
<dbReference type="CDD" id="cd00221">
    <property type="entry name" value="Vsr"/>
    <property type="match status" value="1"/>
</dbReference>
<dbReference type="Pfam" id="PF03852">
    <property type="entry name" value="Vsr"/>
    <property type="match status" value="1"/>
</dbReference>
<evidence type="ECO:0000256" key="1">
    <source>
        <dbReference type="ARBA" id="ARBA00022722"/>
    </source>
</evidence>
<keyword evidence="1 6" id="KW-0540">Nuclease</keyword>
<dbReference type="EC" id="3.1.-.-" evidence="6"/>
<dbReference type="GO" id="GO:0006298">
    <property type="term" value="P:mismatch repair"/>
    <property type="evidence" value="ECO:0007669"/>
    <property type="project" value="UniProtKB-UniRule"/>
</dbReference>
<dbReference type="Gene3D" id="3.40.960.10">
    <property type="entry name" value="VSR Endonuclease"/>
    <property type="match status" value="1"/>
</dbReference>
<dbReference type="GO" id="GO:0016787">
    <property type="term" value="F:hydrolase activity"/>
    <property type="evidence" value="ECO:0007669"/>
    <property type="project" value="UniProtKB-KW"/>
</dbReference>